<proteinExistence type="predicted"/>
<dbReference type="EMBL" id="JARBJD010000317">
    <property type="protein sequence ID" value="KAK2944042.1"/>
    <property type="molecule type" value="Genomic_DNA"/>
</dbReference>
<gene>
    <name evidence="1" type="ORF">BLNAU_21041</name>
</gene>
<organism evidence="1 2">
    <name type="scientific">Blattamonas nauphoetae</name>
    <dbReference type="NCBI Taxonomy" id="2049346"/>
    <lineage>
        <taxon>Eukaryota</taxon>
        <taxon>Metamonada</taxon>
        <taxon>Preaxostyla</taxon>
        <taxon>Oxymonadida</taxon>
        <taxon>Blattamonas</taxon>
    </lineage>
</organism>
<keyword evidence="2" id="KW-1185">Reference proteome</keyword>
<name>A0ABQ9WWZ9_9EUKA</name>
<sequence>MDCSPFLDWDKDRIDSKKELPIVFLSLVATVKLRPSFDDPLEAKAVAFLKSVETIGDEPSALAFLSSFARKTDESLSNFLQCIVVLISSASITITEAAIEMINSLFTRFFAKVNLALVKADVIPRLIIALNPQSLPFADAVKIHLSLLEIIATSLWLSTLHGIAYLTIEDDDEQQAVHETVLTKVVAPAEMYIFHLCVNRYSIVDELLSITFIFLPTHV</sequence>
<dbReference type="Proteomes" id="UP001281761">
    <property type="component" value="Unassembled WGS sequence"/>
</dbReference>
<evidence type="ECO:0000313" key="1">
    <source>
        <dbReference type="EMBL" id="KAK2944042.1"/>
    </source>
</evidence>
<comment type="caution">
    <text evidence="1">The sequence shown here is derived from an EMBL/GenBank/DDBJ whole genome shotgun (WGS) entry which is preliminary data.</text>
</comment>
<evidence type="ECO:0000313" key="2">
    <source>
        <dbReference type="Proteomes" id="UP001281761"/>
    </source>
</evidence>
<protein>
    <submittedName>
        <fullName evidence="1">Uncharacterized protein</fullName>
    </submittedName>
</protein>
<reference evidence="1 2" key="1">
    <citation type="journal article" date="2022" name="bioRxiv">
        <title>Genomics of Preaxostyla Flagellates Illuminates Evolutionary Transitions and the Path Towards Mitochondrial Loss.</title>
        <authorList>
            <person name="Novak L.V.F."/>
            <person name="Treitli S.C."/>
            <person name="Pyrih J."/>
            <person name="Halakuc P."/>
            <person name="Pipaliya S.V."/>
            <person name="Vacek V."/>
            <person name="Brzon O."/>
            <person name="Soukal P."/>
            <person name="Eme L."/>
            <person name="Dacks J.B."/>
            <person name="Karnkowska A."/>
            <person name="Elias M."/>
            <person name="Hampl V."/>
        </authorList>
    </citation>
    <scope>NUCLEOTIDE SEQUENCE [LARGE SCALE GENOMIC DNA]</scope>
    <source>
        <strain evidence="1">NAU3</strain>
        <tissue evidence="1">Gut</tissue>
    </source>
</reference>
<accession>A0ABQ9WWZ9</accession>